<gene>
    <name evidence="1" type="ORF">PC113_g12443</name>
    <name evidence="2" type="ORF">PC115_g19322</name>
    <name evidence="3" type="ORF">PC117_g23224</name>
    <name evidence="4" type="ORF">PC118_g12060</name>
    <name evidence="5" type="ORF">PC129_g10130</name>
</gene>
<evidence type="ECO:0000313" key="3">
    <source>
        <dbReference type="EMBL" id="KAG2895647.1"/>
    </source>
</evidence>
<dbReference type="Proteomes" id="UP000736787">
    <property type="component" value="Unassembled WGS sequence"/>
</dbReference>
<name>A0A8T1B0U4_9STRA</name>
<dbReference type="Proteomes" id="UP000697107">
    <property type="component" value="Unassembled WGS sequence"/>
</dbReference>
<accession>A0A8T1B0U4</accession>
<evidence type="ECO:0000313" key="6">
    <source>
        <dbReference type="Proteomes" id="UP000774804"/>
    </source>
</evidence>
<proteinExistence type="predicted"/>
<dbReference type="Proteomes" id="UP000774804">
    <property type="component" value="Unassembled WGS sequence"/>
</dbReference>
<dbReference type="EMBL" id="RCMG01000377">
    <property type="protein sequence ID" value="KAG2855440.1"/>
    <property type="molecule type" value="Genomic_DNA"/>
</dbReference>
<comment type="caution">
    <text evidence="2">The sequence shown here is derived from an EMBL/GenBank/DDBJ whole genome shotgun (WGS) entry which is preliminary data.</text>
</comment>
<evidence type="ECO:0000313" key="4">
    <source>
        <dbReference type="EMBL" id="KAG2978833.1"/>
    </source>
</evidence>
<reference evidence="2" key="1">
    <citation type="submission" date="2018-10" db="EMBL/GenBank/DDBJ databases">
        <title>Effector identification in a new, highly contiguous assembly of the strawberry crown rot pathogen Phytophthora cactorum.</title>
        <authorList>
            <person name="Armitage A.D."/>
            <person name="Nellist C.F."/>
            <person name="Bates H."/>
            <person name="Vickerstaff R.J."/>
            <person name="Harrison R.J."/>
        </authorList>
    </citation>
    <scope>NUCLEOTIDE SEQUENCE</scope>
    <source>
        <strain evidence="1">15-7</strain>
        <strain evidence="2">4032</strain>
        <strain evidence="3">4040</strain>
        <strain evidence="4">P415</strain>
        <strain evidence="5">P421</strain>
    </source>
</reference>
<dbReference type="EMBL" id="RCMK01001381">
    <property type="protein sequence ID" value="KAG2895647.1"/>
    <property type="molecule type" value="Genomic_DNA"/>
</dbReference>
<organism evidence="2 6">
    <name type="scientific">Phytophthora cactorum</name>
    <dbReference type="NCBI Taxonomy" id="29920"/>
    <lineage>
        <taxon>Eukaryota</taxon>
        <taxon>Sar</taxon>
        <taxon>Stramenopiles</taxon>
        <taxon>Oomycota</taxon>
        <taxon>Peronosporomycetes</taxon>
        <taxon>Peronosporales</taxon>
        <taxon>Peronosporaceae</taxon>
        <taxon>Phytophthora</taxon>
    </lineage>
</organism>
<dbReference type="EMBL" id="RCMV01000327">
    <property type="protein sequence ID" value="KAG3219081.1"/>
    <property type="molecule type" value="Genomic_DNA"/>
</dbReference>
<dbReference type="EMBL" id="RCMI01001083">
    <property type="protein sequence ID" value="KAG2891079.1"/>
    <property type="molecule type" value="Genomic_DNA"/>
</dbReference>
<dbReference type="Proteomes" id="UP000760860">
    <property type="component" value="Unassembled WGS sequence"/>
</dbReference>
<protein>
    <submittedName>
        <fullName evidence="2">Uncharacterized protein</fullName>
    </submittedName>
</protein>
<evidence type="ECO:0000313" key="5">
    <source>
        <dbReference type="EMBL" id="KAG3219081.1"/>
    </source>
</evidence>
<evidence type="ECO:0000313" key="1">
    <source>
        <dbReference type="EMBL" id="KAG2855440.1"/>
    </source>
</evidence>
<sequence length="41" mass="4805">MFLLLVATATLQRRNQNRKLLILDLHLSKLLVMALHHRIEA</sequence>
<evidence type="ECO:0000313" key="2">
    <source>
        <dbReference type="EMBL" id="KAG2891079.1"/>
    </source>
</evidence>
<dbReference type="Proteomes" id="UP000735874">
    <property type="component" value="Unassembled WGS sequence"/>
</dbReference>
<dbReference type="EMBL" id="RCML01000379">
    <property type="protein sequence ID" value="KAG2978833.1"/>
    <property type="molecule type" value="Genomic_DNA"/>
</dbReference>
<dbReference type="AlphaFoldDB" id="A0A8T1B0U4"/>